<evidence type="ECO:0000313" key="2">
    <source>
        <dbReference type="EMBL" id="KUN23809.1"/>
    </source>
</evidence>
<organism evidence="2 3">
    <name type="scientific">Streptomyces corchorusii</name>
    <name type="common">Streptomyces chibaensis</name>
    <dbReference type="NCBI Taxonomy" id="1903"/>
    <lineage>
        <taxon>Bacteria</taxon>
        <taxon>Bacillati</taxon>
        <taxon>Actinomycetota</taxon>
        <taxon>Actinomycetes</taxon>
        <taxon>Kitasatosporales</taxon>
        <taxon>Streptomycetaceae</taxon>
        <taxon>Streptomyces</taxon>
    </lineage>
</organism>
<comment type="caution">
    <text evidence="2">The sequence shown here is derived from an EMBL/GenBank/DDBJ whole genome shotgun (WGS) entry which is preliminary data.</text>
</comment>
<keyword evidence="1" id="KW-0472">Membrane</keyword>
<gene>
    <name evidence="2" type="ORF">AQJ11_23155</name>
</gene>
<evidence type="ECO:0000256" key="1">
    <source>
        <dbReference type="SAM" id="Phobius"/>
    </source>
</evidence>
<accession>A0A101Q5R7</accession>
<dbReference type="AlphaFoldDB" id="A0A101Q5R7"/>
<feature type="transmembrane region" description="Helical" evidence="1">
    <location>
        <begin position="6"/>
        <end position="25"/>
    </location>
</feature>
<dbReference type="RefSeq" id="WP_041665498.1">
    <property type="nucleotide sequence ID" value="NZ_KQ948358.1"/>
</dbReference>
<proteinExistence type="predicted"/>
<keyword evidence="1" id="KW-1133">Transmembrane helix</keyword>
<protein>
    <submittedName>
        <fullName evidence="2">Uncharacterized protein</fullName>
    </submittedName>
</protein>
<dbReference type="EMBL" id="LMWP01000024">
    <property type="protein sequence ID" value="KUN23809.1"/>
    <property type="molecule type" value="Genomic_DNA"/>
</dbReference>
<name>A0A101Q5R7_STRCK</name>
<keyword evidence="1" id="KW-0812">Transmembrane</keyword>
<evidence type="ECO:0000313" key="3">
    <source>
        <dbReference type="Proteomes" id="UP000053398"/>
    </source>
</evidence>
<dbReference type="Proteomes" id="UP000053398">
    <property type="component" value="Unassembled WGS sequence"/>
</dbReference>
<sequence>MDAASTATLLAAFTTALVALTGYWINQHAKRREQKSRMYAEALQVIHSYEDLPYLIRCRPASDPETRAALAQQISDVFTKINLHQNLLLMDSHVVGQAYADLFQQTRRHAGPHRLEAWNTPPVATDPEMSGRAYFPYDNQPEQEICLLAMRRELTAWGWLLRPHTHRRIRNLRRQRTPWSEPDFMRETRARLLSPRGGGLNE</sequence>
<keyword evidence="3" id="KW-1185">Reference proteome</keyword>
<reference evidence="2 3" key="1">
    <citation type="submission" date="2015-10" db="EMBL/GenBank/DDBJ databases">
        <title>Draft genome sequence of Streptomyces corchorusii DSM 40340, type strain for the species Streptomyces corchorusii.</title>
        <authorList>
            <person name="Ruckert C."/>
            <person name="Winkler A."/>
            <person name="Kalinowski J."/>
            <person name="Kampfer P."/>
            <person name="Glaeser S."/>
        </authorList>
    </citation>
    <scope>NUCLEOTIDE SEQUENCE [LARGE SCALE GENOMIC DNA]</scope>
    <source>
        <strain evidence="2 3">DSM 40340</strain>
    </source>
</reference>